<dbReference type="Pfam" id="PF09815">
    <property type="entry name" value="XK-related"/>
    <property type="match status" value="1"/>
</dbReference>
<dbReference type="PANTHER" id="PTHR16024:SF4">
    <property type="entry name" value="XK-RELATED PROTEIN"/>
    <property type="match status" value="1"/>
</dbReference>
<keyword evidence="4 7" id="KW-0812">Transmembrane</keyword>
<feature type="transmembrane region" description="Helical" evidence="7">
    <location>
        <begin position="161"/>
        <end position="180"/>
    </location>
</feature>
<feature type="transmembrane region" description="Helical" evidence="7">
    <location>
        <begin position="375"/>
        <end position="395"/>
    </location>
</feature>
<feature type="region of interest" description="Disordered" evidence="8">
    <location>
        <begin position="654"/>
        <end position="709"/>
    </location>
</feature>
<evidence type="ECO:0000313" key="9">
    <source>
        <dbReference type="EMBL" id="CAD7265870.1"/>
    </source>
</evidence>
<name>A0A7R9G4Y9_TIMSH</name>
<proteinExistence type="inferred from homology"/>
<organism evidence="9">
    <name type="scientific">Timema shepardi</name>
    <name type="common">Walking stick</name>
    <dbReference type="NCBI Taxonomy" id="629360"/>
    <lineage>
        <taxon>Eukaryota</taxon>
        <taxon>Metazoa</taxon>
        <taxon>Ecdysozoa</taxon>
        <taxon>Arthropoda</taxon>
        <taxon>Hexapoda</taxon>
        <taxon>Insecta</taxon>
        <taxon>Pterygota</taxon>
        <taxon>Neoptera</taxon>
        <taxon>Polyneoptera</taxon>
        <taxon>Phasmatodea</taxon>
        <taxon>Timematodea</taxon>
        <taxon>Timematoidea</taxon>
        <taxon>Timematidae</taxon>
        <taxon>Timema</taxon>
    </lineage>
</organism>
<keyword evidence="3" id="KW-1003">Cell membrane</keyword>
<feature type="compositionally biased region" description="Polar residues" evidence="8">
    <location>
        <begin position="614"/>
        <end position="629"/>
    </location>
</feature>
<dbReference type="InterPro" id="IPR050895">
    <property type="entry name" value="XK-related_scramblase"/>
</dbReference>
<feature type="compositionally biased region" description="Pro residues" evidence="8">
    <location>
        <begin position="695"/>
        <end position="708"/>
    </location>
</feature>
<comment type="similarity">
    <text evidence="2 7">Belongs to the XK family.</text>
</comment>
<evidence type="ECO:0000256" key="4">
    <source>
        <dbReference type="ARBA" id="ARBA00022692"/>
    </source>
</evidence>
<feature type="transmembrane region" description="Helical" evidence="7">
    <location>
        <begin position="31"/>
        <end position="56"/>
    </location>
</feature>
<dbReference type="AlphaFoldDB" id="A0A7R9G4Y9"/>
<feature type="transmembrane region" description="Helical" evidence="7">
    <location>
        <begin position="192"/>
        <end position="211"/>
    </location>
</feature>
<keyword evidence="5 7" id="KW-1133">Transmembrane helix</keyword>
<feature type="region of interest" description="Disordered" evidence="8">
    <location>
        <begin position="608"/>
        <end position="629"/>
    </location>
</feature>
<evidence type="ECO:0000256" key="2">
    <source>
        <dbReference type="ARBA" id="ARBA00008789"/>
    </source>
</evidence>
<accession>A0A7R9G4Y9</accession>
<reference evidence="9" key="1">
    <citation type="submission" date="2020-11" db="EMBL/GenBank/DDBJ databases">
        <authorList>
            <person name="Tran Van P."/>
        </authorList>
    </citation>
    <scope>NUCLEOTIDE SEQUENCE</scope>
</reference>
<feature type="transmembrane region" description="Helical" evidence="7">
    <location>
        <begin position="128"/>
        <end position="149"/>
    </location>
</feature>
<feature type="transmembrane region" description="Helical" evidence="7">
    <location>
        <begin position="261"/>
        <end position="278"/>
    </location>
</feature>
<comment type="subcellular location">
    <subcellularLocation>
        <location evidence="1">Cell membrane</location>
        <topology evidence="1">Multi-pass membrane protein</topology>
    </subcellularLocation>
    <subcellularLocation>
        <location evidence="7">Membrane</location>
        <topology evidence="7">Multi-pass membrane protein</topology>
    </subcellularLocation>
</comment>
<protein>
    <recommendedName>
        <fullName evidence="7">XK-related protein</fullName>
    </recommendedName>
</protein>
<feature type="compositionally biased region" description="Basic and acidic residues" evidence="8">
    <location>
        <begin position="897"/>
        <end position="906"/>
    </location>
</feature>
<keyword evidence="6 7" id="KW-0472">Membrane</keyword>
<feature type="transmembrane region" description="Helical" evidence="7">
    <location>
        <begin position="223"/>
        <end position="245"/>
    </location>
</feature>
<evidence type="ECO:0000256" key="3">
    <source>
        <dbReference type="ARBA" id="ARBA00022475"/>
    </source>
</evidence>
<evidence type="ECO:0000256" key="6">
    <source>
        <dbReference type="ARBA" id="ARBA00023136"/>
    </source>
</evidence>
<gene>
    <name evidence="9" type="ORF">TSIB3V08_LOCUS9900</name>
</gene>
<dbReference type="GO" id="GO:0005886">
    <property type="term" value="C:plasma membrane"/>
    <property type="evidence" value="ECO:0007669"/>
    <property type="project" value="UniProtKB-SubCell"/>
</dbReference>
<evidence type="ECO:0000256" key="7">
    <source>
        <dbReference type="RuleBase" id="RU910716"/>
    </source>
</evidence>
<feature type="region of interest" description="Disordered" evidence="8">
    <location>
        <begin position="858"/>
        <end position="906"/>
    </location>
</feature>
<dbReference type="EMBL" id="OC006064">
    <property type="protein sequence ID" value="CAD7265870.1"/>
    <property type="molecule type" value="Genomic_DNA"/>
</dbReference>
<feature type="transmembrane region" description="Helical" evidence="7">
    <location>
        <begin position="341"/>
        <end position="363"/>
    </location>
</feature>
<sequence length="906" mass="102791">MCSSGAPKGERGKQVFDVVMAYALFERGRHVWFAVSLTFVSTSLILSQVISLNWYLRTCETKRFIKENSKNEAELNGNEKVSANRHHVVRWLVVFVHFIQCGILWRYFKLFIPVDLRYVKHEVRDLCMLRLFHAFCEAAPMLLIQLYLLWQETSPRELSDLNIVSTVLSLFSVCWALASFSKNVRLQNVHRLVLTWLGVISQFLWRLGTVASRVTVLTVYATLYGYWVFLVIGLHWISMFLWLISPKNVFHGEHMSRRRKAAFSALIAVVYIFSYINLQVNERECCYKSAGLARASSALEHVWEGPARNLSGPLEPSRDCDIGKQPSVREPVEVNPRQKMITFYVVMFLENSLLVIAWLVGVWDEAPWYRDTVPFFVLVSFATGLAFMMLYYRYFHVRRYRLSSKVQGHQNVSSPFSGLFMSGGTDSLTRFKVTRTLRYETGGRPSNNNCDSTQRLSNTEGAVCKEDRSSLSNKTQFPSLSDIMQYLPLLPRYQQSTECSPQGSQQNGKTVSNGYQRYSNGYLPYNHGGIPGVFNCRFNNPAVSAAATKRKKKKPTSFVPPPIVSMPSVGLPAQQKDCPFTEGPLGNGSSAGMLVQQPSVAAPFWRRHLPHNHQGGSSENEASSVGSRVNIQQKLQEKKQKQLAELRVIEEEIKQGKIPRPGGSGAPSGVGEDFGSLPRQPIPRAKRHSQGGWGPPSPPTSRALPPPYSYHLLPPPKHRANTPEILLAPHYLENNGLYYGWDHDRAPVYRLSDDEHIERWGTPALGSVVLTIVHYEALELCVNLENRIMDCSSERASNFSDTGMGKEVDQANAHPQGLMYKSYRIPSDMDSQISLPRSYTLPREFKYYRRPKSRKAIRSEHFVASTNSSDGDVDSGDETPHHNQPRVARLRPYRGYVRRDLHETKL</sequence>
<dbReference type="PANTHER" id="PTHR16024">
    <property type="entry name" value="XK-RELATED PROTEIN"/>
    <property type="match status" value="1"/>
</dbReference>
<feature type="transmembrane region" description="Helical" evidence="7">
    <location>
        <begin position="88"/>
        <end position="108"/>
    </location>
</feature>
<evidence type="ECO:0000256" key="5">
    <source>
        <dbReference type="ARBA" id="ARBA00022989"/>
    </source>
</evidence>
<dbReference type="InterPro" id="IPR018629">
    <property type="entry name" value="XK-rel"/>
</dbReference>
<evidence type="ECO:0000256" key="1">
    <source>
        <dbReference type="ARBA" id="ARBA00004651"/>
    </source>
</evidence>
<evidence type="ECO:0000256" key="8">
    <source>
        <dbReference type="SAM" id="MobiDB-lite"/>
    </source>
</evidence>